<feature type="domain" description="Dihydroxy-acid/6-phosphogluconate dehydratase C-terminal" evidence="13">
    <location>
        <begin position="491"/>
        <end position="679"/>
    </location>
</feature>
<evidence type="ECO:0000313" key="15">
    <source>
        <dbReference type="Proteomes" id="UP000243876"/>
    </source>
</evidence>
<sequence length="682" mass="72919">MAEVDIHPVKRARQEADAPILNKFSRIFTQNEANGGAKAMLFAAGLTEEDMDKPQIGIGSVWKPLQHSRKYPIHRVAVLWLIPSSAASKLDDLGKKVKEGCRLEGLVGLCHSTVGVSDGMTQGNAGMSYSLPSRDLIADSLELIVQAQAYDGAVHICGCGKLFLPIFLLSHPPCRHCCPVDKNMPATVMAAARHNKPTIIIYGGTIQSGQRHLDCPALGFKEGDQLNIAGPYLLPLLSSSRSLLMYTVIDAFESYGAFVKGKISNQEREDVVRHACPGVGACGGMFTANTMSSASSSIPSPVWLFHLANWPPLSQCLEVLGMTLPYSASIPAVYPEKQQECLRVAKYMRNLLAKDIKPSDILTRTSFLNAITIVNVLGGSTNAVLHLLAMARSANVKLSIDDFQTVADRTPVLGDFKPSGQYMMEDLHKVGGIPAVLKFLLKETNLIDGSTLTVTGQTLAENVADDRSPFGGVFLFSRSQAPDLDFTTQTTIRPLSAPLKPTGHLVILRGNLAPSSAVSKITGKEGTSFRGVAKVFDGEEAFYPALKAGEVAEGMVVVLRGLGPKGGPGMPEMLGPTGALMGAGLGNSTALISDGRFSGASRGFIVGHITPEAAVGGAIALVRDGDYIAIDAEAKTIHLEVSDEELAARRKSWRAPEPKYTRGVLYRYARDVKGAEFGAYTD</sequence>
<dbReference type="SUPFAM" id="SSF143975">
    <property type="entry name" value="IlvD/EDD N-terminal domain-like"/>
    <property type="match status" value="1"/>
</dbReference>
<dbReference type="Gene3D" id="3.50.30.80">
    <property type="entry name" value="IlvD/EDD C-terminal domain-like"/>
    <property type="match status" value="1"/>
</dbReference>
<dbReference type="FunFam" id="3.50.30.80:FF:000001">
    <property type="entry name" value="Dihydroxy-acid dehydratase"/>
    <property type="match status" value="1"/>
</dbReference>
<dbReference type="Proteomes" id="UP000243876">
    <property type="component" value="Unassembled WGS sequence"/>
</dbReference>
<comment type="pathway">
    <text evidence="7">Amino-acid biosynthesis; L-valine biosynthesis; L-valine from pyruvate: step 3/4.</text>
</comment>
<dbReference type="InterPro" id="IPR050165">
    <property type="entry name" value="DHAD_IlvD/Edd"/>
</dbReference>
<dbReference type="GO" id="GO:0046872">
    <property type="term" value="F:metal ion binding"/>
    <property type="evidence" value="ECO:0007669"/>
    <property type="project" value="UniProtKB-KW"/>
</dbReference>
<evidence type="ECO:0000256" key="8">
    <source>
        <dbReference type="ARBA" id="ARBA00029437"/>
    </source>
</evidence>
<comment type="catalytic activity">
    <reaction evidence="6">
        <text>(2R)-2,3-dihydroxy-3-methylbutanoate = 3-methyl-2-oxobutanoate + H2O</text>
        <dbReference type="Rhea" id="RHEA:24809"/>
        <dbReference type="ChEBI" id="CHEBI:11851"/>
        <dbReference type="ChEBI" id="CHEBI:15377"/>
        <dbReference type="ChEBI" id="CHEBI:49072"/>
        <dbReference type="EC" id="4.2.1.9"/>
    </reaction>
    <physiologicalReaction direction="left-to-right" evidence="6">
        <dbReference type="Rhea" id="RHEA:24810"/>
    </physiologicalReaction>
</comment>
<feature type="domain" description="Dihydroxy-acid/6-phosphogluconate dehydratase N-terminal" evidence="12">
    <location>
        <begin position="316"/>
        <end position="462"/>
    </location>
</feature>
<dbReference type="InterPro" id="IPR000581">
    <property type="entry name" value="ILV_EDD_N"/>
</dbReference>
<evidence type="ECO:0000256" key="1">
    <source>
        <dbReference type="ARBA" id="ARBA00006486"/>
    </source>
</evidence>
<comment type="cofactor">
    <cofactor evidence="10">
        <name>[2Fe-2S] cluster</name>
        <dbReference type="ChEBI" id="CHEBI:190135"/>
    </cofactor>
</comment>
<dbReference type="GO" id="GO:0009082">
    <property type="term" value="P:branched-chain amino acid biosynthetic process"/>
    <property type="evidence" value="ECO:0007669"/>
    <property type="project" value="TreeGrafter"/>
</dbReference>
<comment type="similarity">
    <text evidence="1">Belongs to the IlvD/Edd family.</text>
</comment>
<evidence type="ECO:0000256" key="11">
    <source>
        <dbReference type="ARBA" id="ARBA00052865"/>
    </source>
</evidence>
<feature type="domain" description="Dihydroxy-acid/6-phosphogluconate dehydratase N-terminal" evidence="12">
    <location>
        <begin position="84"/>
        <end position="162"/>
    </location>
</feature>
<keyword evidence="2" id="KW-0479">Metal-binding</keyword>
<dbReference type="SUPFAM" id="SSF52016">
    <property type="entry name" value="LeuD/IlvD-like"/>
    <property type="match status" value="1"/>
</dbReference>
<feature type="non-terminal residue" evidence="14">
    <location>
        <position position="1"/>
    </location>
</feature>
<feature type="domain" description="Dihydroxy-acid/6-phosphogluconate dehydratase N-terminal" evidence="12">
    <location>
        <begin position="181"/>
        <end position="295"/>
    </location>
</feature>
<dbReference type="Pfam" id="PF00920">
    <property type="entry name" value="ILVD_EDD_N"/>
    <property type="match status" value="3"/>
</dbReference>
<organism evidence="14 15">
    <name type="scientific">Sporidiobolus salmonicolor</name>
    <name type="common">Yeast-like fungus</name>
    <name type="synonym">Sporobolomyces salmonicolor</name>
    <dbReference type="NCBI Taxonomy" id="5005"/>
    <lineage>
        <taxon>Eukaryota</taxon>
        <taxon>Fungi</taxon>
        <taxon>Dikarya</taxon>
        <taxon>Basidiomycota</taxon>
        <taxon>Pucciniomycotina</taxon>
        <taxon>Microbotryomycetes</taxon>
        <taxon>Sporidiobolales</taxon>
        <taxon>Sporidiobolaceae</taxon>
        <taxon>Sporobolomyces</taxon>
    </lineage>
</organism>
<reference evidence="15" key="1">
    <citation type="submission" date="2015-02" db="EMBL/GenBank/DDBJ databases">
        <authorList>
            <person name="Gon?alves P."/>
        </authorList>
    </citation>
    <scope>NUCLEOTIDE SEQUENCE [LARGE SCALE GENOMIC DNA]</scope>
</reference>
<evidence type="ECO:0000256" key="5">
    <source>
        <dbReference type="ARBA" id="ARBA00023239"/>
    </source>
</evidence>
<keyword evidence="5" id="KW-0456">Lyase</keyword>
<accession>A0A0D6EL18</accession>
<evidence type="ECO:0000313" key="14">
    <source>
        <dbReference type="EMBL" id="CEQ40654.1"/>
    </source>
</evidence>
<evidence type="ECO:0000256" key="9">
    <source>
        <dbReference type="ARBA" id="ARBA00029490"/>
    </source>
</evidence>
<keyword evidence="15" id="KW-1185">Reference proteome</keyword>
<gene>
    <name evidence="14" type="primary">SPOSA6832_02297</name>
</gene>
<keyword evidence="3" id="KW-0408">Iron</keyword>
<evidence type="ECO:0000256" key="4">
    <source>
        <dbReference type="ARBA" id="ARBA00023014"/>
    </source>
</evidence>
<evidence type="ECO:0000256" key="10">
    <source>
        <dbReference type="ARBA" id="ARBA00034078"/>
    </source>
</evidence>
<evidence type="ECO:0000259" key="12">
    <source>
        <dbReference type="Pfam" id="PF00920"/>
    </source>
</evidence>
<dbReference type="EMBL" id="CENE01000008">
    <property type="protein sequence ID" value="CEQ40654.1"/>
    <property type="molecule type" value="Genomic_DNA"/>
</dbReference>
<name>A0A0D6EL18_SPOSA</name>
<dbReference type="GO" id="GO:0004160">
    <property type="term" value="F:dihydroxy-acid dehydratase activity"/>
    <property type="evidence" value="ECO:0007669"/>
    <property type="project" value="UniProtKB-EC"/>
</dbReference>
<dbReference type="AlphaFoldDB" id="A0A0D6EL18"/>
<protein>
    <recommendedName>
        <fullName evidence="9">dihydroxy-acid dehydratase</fullName>
        <ecNumber evidence="9">4.2.1.9</ecNumber>
    </recommendedName>
</protein>
<evidence type="ECO:0000259" key="13">
    <source>
        <dbReference type="Pfam" id="PF24877"/>
    </source>
</evidence>
<dbReference type="InterPro" id="IPR056740">
    <property type="entry name" value="ILV_EDD_C"/>
</dbReference>
<dbReference type="EC" id="4.2.1.9" evidence="9"/>
<evidence type="ECO:0000256" key="7">
    <source>
        <dbReference type="ARBA" id="ARBA00029436"/>
    </source>
</evidence>
<proteinExistence type="inferred from homology"/>
<dbReference type="PANTHER" id="PTHR21000:SF5">
    <property type="entry name" value="DIHYDROXY-ACID DEHYDRATASE, MITOCHONDRIAL"/>
    <property type="match status" value="1"/>
</dbReference>
<dbReference type="Pfam" id="PF24877">
    <property type="entry name" value="ILV_EDD_C"/>
    <property type="match status" value="1"/>
</dbReference>
<evidence type="ECO:0000256" key="3">
    <source>
        <dbReference type="ARBA" id="ARBA00023004"/>
    </source>
</evidence>
<evidence type="ECO:0000256" key="2">
    <source>
        <dbReference type="ARBA" id="ARBA00022723"/>
    </source>
</evidence>
<evidence type="ECO:0000256" key="6">
    <source>
        <dbReference type="ARBA" id="ARBA00029304"/>
    </source>
</evidence>
<dbReference type="GO" id="GO:0051536">
    <property type="term" value="F:iron-sulfur cluster binding"/>
    <property type="evidence" value="ECO:0007669"/>
    <property type="project" value="UniProtKB-KW"/>
</dbReference>
<keyword evidence="4" id="KW-0411">Iron-sulfur</keyword>
<comment type="catalytic activity">
    <reaction evidence="11">
        <text>(2R,3R)-2,3-dihydroxy-3-methylpentanoate = (S)-3-methyl-2-oxopentanoate + H2O</text>
        <dbReference type="Rhea" id="RHEA:27694"/>
        <dbReference type="ChEBI" id="CHEBI:15377"/>
        <dbReference type="ChEBI" id="CHEBI:35146"/>
        <dbReference type="ChEBI" id="CHEBI:49258"/>
        <dbReference type="EC" id="4.2.1.9"/>
    </reaction>
    <physiologicalReaction direction="left-to-right" evidence="11">
        <dbReference type="Rhea" id="RHEA:27695"/>
    </physiologicalReaction>
</comment>
<dbReference type="InterPro" id="IPR037237">
    <property type="entry name" value="IlvD/EDD_N"/>
</dbReference>
<comment type="pathway">
    <text evidence="8">Amino-acid biosynthesis; L-isoleucine biosynthesis; L-isoleucine from 2-oxobutanoate: step 3/4.</text>
</comment>
<dbReference type="PANTHER" id="PTHR21000">
    <property type="entry name" value="DIHYDROXY-ACID DEHYDRATASE DAD"/>
    <property type="match status" value="1"/>
</dbReference>
<dbReference type="OrthoDB" id="3851628at2759"/>
<dbReference type="InterPro" id="IPR042096">
    <property type="entry name" value="Dihydro-acid_dehy_C"/>
</dbReference>